<keyword evidence="1" id="KW-0472">Membrane</keyword>
<keyword evidence="1" id="KW-0812">Transmembrane</keyword>
<proteinExistence type="predicted"/>
<keyword evidence="1" id="KW-1133">Transmembrane helix</keyword>
<dbReference type="AlphaFoldDB" id="A0A177NLD9"/>
<keyword evidence="3" id="KW-1185">Reference proteome</keyword>
<evidence type="ECO:0000313" key="2">
    <source>
        <dbReference type="EMBL" id="OAI18009.1"/>
    </source>
</evidence>
<dbReference type="RefSeq" id="WP_066979494.1">
    <property type="nucleotide sequence ID" value="NZ_LUUI01000083.1"/>
</dbReference>
<dbReference type="STRING" id="980561.A1359_05245"/>
<gene>
    <name evidence="2" type="ORF">A1359_05245</name>
</gene>
<organism evidence="2 3">
    <name type="scientific">Methylomonas lenta</name>
    <dbReference type="NCBI Taxonomy" id="980561"/>
    <lineage>
        <taxon>Bacteria</taxon>
        <taxon>Pseudomonadati</taxon>
        <taxon>Pseudomonadota</taxon>
        <taxon>Gammaproteobacteria</taxon>
        <taxon>Methylococcales</taxon>
        <taxon>Methylococcaceae</taxon>
        <taxon>Methylomonas</taxon>
    </lineage>
</organism>
<feature type="transmembrane region" description="Helical" evidence="1">
    <location>
        <begin position="34"/>
        <end position="55"/>
    </location>
</feature>
<dbReference type="OrthoDB" id="5574114at2"/>
<dbReference type="EMBL" id="LUUI01000083">
    <property type="protein sequence ID" value="OAI18009.1"/>
    <property type="molecule type" value="Genomic_DNA"/>
</dbReference>
<evidence type="ECO:0000313" key="3">
    <source>
        <dbReference type="Proteomes" id="UP000078476"/>
    </source>
</evidence>
<accession>A0A177NLD9</accession>
<name>A0A177NLD9_9GAMM</name>
<sequence>MNNIDTYLHIIGIELLAILLIVVPLLSNQIHKRALSTVFVVVLGFMLAHFATHLLPNKIATFIYSSHHEYRSIKSPNINRT</sequence>
<evidence type="ECO:0000256" key="1">
    <source>
        <dbReference type="SAM" id="Phobius"/>
    </source>
</evidence>
<dbReference type="Proteomes" id="UP000078476">
    <property type="component" value="Unassembled WGS sequence"/>
</dbReference>
<comment type="caution">
    <text evidence="2">The sequence shown here is derived from an EMBL/GenBank/DDBJ whole genome shotgun (WGS) entry which is preliminary data.</text>
</comment>
<reference evidence="2 3" key="1">
    <citation type="submission" date="2016-03" db="EMBL/GenBank/DDBJ databases">
        <authorList>
            <person name="Ploux O."/>
        </authorList>
    </citation>
    <scope>NUCLEOTIDE SEQUENCE [LARGE SCALE GENOMIC DNA]</scope>
    <source>
        <strain evidence="2 3">R-45370</strain>
    </source>
</reference>
<feature type="transmembrane region" description="Helical" evidence="1">
    <location>
        <begin position="6"/>
        <end position="27"/>
    </location>
</feature>
<protein>
    <submittedName>
        <fullName evidence="2">Uncharacterized protein</fullName>
    </submittedName>
</protein>